<evidence type="ECO:0000313" key="2">
    <source>
        <dbReference type="Proteomes" id="UP001419268"/>
    </source>
</evidence>
<dbReference type="EMBL" id="JBBNAG010000011">
    <property type="protein sequence ID" value="KAK9093936.1"/>
    <property type="molecule type" value="Genomic_DNA"/>
</dbReference>
<comment type="caution">
    <text evidence="1">The sequence shown here is derived from an EMBL/GenBank/DDBJ whole genome shotgun (WGS) entry which is preliminary data.</text>
</comment>
<dbReference type="Proteomes" id="UP001419268">
    <property type="component" value="Unassembled WGS sequence"/>
</dbReference>
<dbReference type="AlphaFoldDB" id="A0AAP0EI62"/>
<accession>A0AAP0EI62</accession>
<gene>
    <name evidence="1" type="ORF">Scep_025405</name>
</gene>
<keyword evidence="2" id="KW-1185">Reference proteome</keyword>
<protein>
    <submittedName>
        <fullName evidence="1">Uncharacterized protein</fullName>
    </submittedName>
</protein>
<proteinExistence type="predicted"/>
<name>A0AAP0EI62_9MAGN</name>
<organism evidence="1 2">
    <name type="scientific">Stephania cephalantha</name>
    <dbReference type="NCBI Taxonomy" id="152367"/>
    <lineage>
        <taxon>Eukaryota</taxon>
        <taxon>Viridiplantae</taxon>
        <taxon>Streptophyta</taxon>
        <taxon>Embryophyta</taxon>
        <taxon>Tracheophyta</taxon>
        <taxon>Spermatophyta</taxon>
        <taxon>Magnoliopsida</taxon>
        <taxon>Ranunculales</taxon>
        <taxon>Menispermaceae</taxon>
        <taxon>Menispermoideae</taxon>
        <taxon>Cissampelideae</taxon>
        <taxon>Stephania</taxon>
    </lineage>
</organism>
<evidence type="ECO:0000313" key="1">
    <source>
        <dbReference type="EMBL" id="KAK9093936.1"/>
    </source>
</evidence>
<reference evidence="1 2" key="1">
    <citation type="submission" date="2024-01" db="EMBL/GenBank/DDBJ databases">
        <title>Genome assemblies of Stephania.</title>
        <authorList>
            <person name="Yang L."/>
        </authorList>
    </citation>
    <scope>NUCLEOTIDE SEQUENCE [LARGE SCALE GENOMIC DNA]</scope>
    <source>
        <strain evidence="1">JXDWG</strain>
        <tissue evidence="1">Leaf</tissue>
    </source>
</reference>
<sequence>MEKFENVDYNELGFDPHIYGLLTDWRWLSGLQWNSLLADLVGSYRSQRISKSKQSNLEVNYGSVENASIVYAALAVDKEVFQRVQSLEVPMTRKCDATRLKECLLLSMHGVQSIVSHPWWLEENIIPRPRMHIFPLT</sequence>